<keyword evidence="6 7" id="KW-0472">Membrane</keyword>
<evidence type="ECO:0000256" key="5">
    <source>
        <dbReference type="ARBA" id="ARBA00022989"/>
    </source>
</evidence>
<keyword evidence="4 7" id="KW-0812">Transmembrane</keyword>
<comment type="similarity">
    <text evidence="7">Belongs to the binding-protein-dependent transport system permease family.</text>
</comment>
<feature type="transmembrane region" description="Helical" evidence="7">
    <location>
        <begin position="157"/>
        <end position="182"/>
    </location>
</feature>
<comment type="subcellular location">
    <subcellularLocation>
        <location evidence="1 7">Cell membrane</location>
        <topology evidence="1 7">Multi-pass membrane protein</topology>
    </subcellularLocation>
</comment>
<gene>
    <name evidence="9" type="ORF">IAC76_03615</name>
</gene>
<dbReference type="Gene3D" id="1.10.3720.10">
    <property type="entry name" value="MetI-like"/>
    <property type="match status" value="1"/>
</dbReference>
<reference evidence="9" key="2">
    <citation type="journal article" date="2021" name="PeerJ">
        <title>Extensive microbial diversity within the chicken gut microbiome revealed by metagenomics and culture.</title>
        <authorList>
            <person name="Gilroy R."/>
            <person name="Ravi A."/>
            <person name="Getino M."/>
            <person name="Pursley I."/>
            <person name="Horton D.L."/>
            <person name="Alikhan N.F."/>
            <person name="Baker D."/>
            <person name="Gharbi K."/>
            <person name="Hall N."/>
            <person name="Watson M."/>
            <person name="Adriaenssens E.M."/>
            <person name="Foster-Nyarko E."/>
            <person name="Jarju S."/>
            <person name="Secka A."/>
            <person name="Antonio M."/>
            <person name="Oren A."/>
            <person name="Chaudhuri R.R."/>
            <person name="La Ragione R."/>
            <person name="Hildebrand F."/>
            <person name="Pallen M.J."/>
        </authorList>
    </citation>
    <scope>NUCLEOTIDE SEQUENCE</scope>
    <source>
        <strain evidence="9">10192</strain>
    </source>
</reference>
<feature type="transmembrane region" description="Helical" evidence="7">
    <location>
        <begin position="203"/>
        <end position="231"/>
    </location>
</feature>
<reference evidence="9" key="1">
    <citation type="submission" date="2020-10" db="EMBL/GenBank/DDBJ databases">
        <authorList>
            <person name="Gilroy R."/>
        </authorList>
    </citation>
    <scope>NUCLEOTIDE SEQUENCE</scope>
    <source>
        <strain evidence="9">10192</strain>
    </source>
</reference>
<dbReference type="InterPro" id="IPR000515">
    <property type="entry name" value="MetI-like"/>
</dbReference>
<feature type="transmembrane region" description="Helical" evidence="7">
    <location>
        <begin position="113"/>
        <end position="133"/>
    </location>
</feature>
<dbReference type="CDD" id="cd06261">
    <property type="entry name" value="TM_PBP2"/>
    <property type="match status" value="1"/>
</dbReference>
<evidence type="ECO:0000259" key="8">
    <source>
        <dbReference type="PROSITE" id="PS50928"/>
    </source>
</evidence>
<organism evidence="9 10">
    <name type="scientific">Candidatus Scatousia excrementipullorum</name>
    <dbReference type="NCBI Taxonomy" id="2840936"/>
    <lineage>
        <taxon>Bacteria</taxon>
        <taxon>Candidatus Scatousia</taxon>
    </lineage>
</organism>
<evidence type="ECO:0000313" key="9">
    <source>
        <dbReference type="EMBL" id="MBO8430451.1"/>
    </source>
</evidence>
<keyword evidence="2 7" id="KW-0813">Transport</keyword>
<evidence type="ECO:0000256" key="7">
    <source>
        <dbReference type="RuleBase" id="RU363032"/>
    </source>
</evidence>
<dbReference type="InterPro" id="IPR035906">
    <property type="entry name" value="MetI-like_sf"/>
</dbReference>
<evidence type="ECO:0000256" key="2">
    <source>
        <dbReference type="ARBA" id="ARBA00022448"/>
    </source>
</evidence>
<feature type="transmembrane region" description="Helical" evidence="7">
    <location>
        <begin position="268"/>
        <end position="287"/>
    </location>
</feature>
<dbReference type="AlphaFoldDB" id="A0A9D9DN71"/>
<dbReference type="EMBL" id="JADIND010000078">
    <property type="protein sequence ID" value="MBO8430451.1"/>
    <property type="molecule type" value="Genomic_DNA"/>
</dbReference>
<dbReference type="Proteomes" id="UP000823632">
    <property type="component" value="Unassembled WGS sequence"/>
</dbReference>
<comment type="caution">
    <text evidence="9">The sequence shown here is derived from an EMBL/GenBank/DDBJ whole genome shotgun (WGS) entry which is preliminary data.</text>
</comment>
<name>A0A9D9DN71_9BACT</name>
<sequence>MNKLTGFVNHILNTEKYAAWLFILPAVTGIIIFIIIPIFFSFGLSFAKWDLLNPIEFVGFDNYKEILTEPLFGKILLNTVIFALATSIFGVIIPLILASILNRKIRGSEFFKTAYFLPFITPMIVIGIIWQWIFDPNIGLLNKVLQIHVNWLYDPHWAMPALIIVSVWKLIGYNMIIFLSSLSGISNSMFEAAKIDGATPLETFFYVTIPLLSPTIFFVVIITAVSSFQIFDLIYLMTQGGPLDSTNVLVYAIYKNAFEYFNAGKASAIAYVLFIIILILTLIQWNLRKKLVYNETD</sequence>
<protein>
    <submittedName>
        <fullName evidence="9">Sugar ABC transporter permease</fullName>
    </submittedName>
</protein>
<feature type="transmembrane region" description="Helical" evidence="7">
    <location>
        <begin position="20"/>
        <end position="44"/>
    </location>
</feature>
<dbReference type="GO" id="GO:0005886">
    <property type="term" value="C:plasma membrane"/>
    <property type="evidence" value="ECO:0007669"/>
    <property type="project" value="UniProtKB-SubCell"/>
</dbReference>
<dbReference type="SUPFAM" id="SSF161098">
    <property type="entry name" value="MetI-like"/>
    <property type="match status" value="1"/>
</dbReference>
<dbReference type="SUPFAM" id="SSF160964">
    <property type="entry name" value="MalF N-terminal region-like"/>
    <property type="match status" value="1"/>
</dbReference>
<keyword evidence="5 7" id="KW-1133">Transmembrane helix</keyword>
<dbReference type="InterPro" id="IPR051393">
    <property type="entry name" value="ABC_transporter_permease"/>
</dbReference>
<accession>A0A9D9DN71</accession>
<evidence type="ECO:0000313" key="10">
    <source>
        <dbReference type="Proteomes" id="UP000823632"/>
    </source>
</evidence>
<keyword evidence="3" id="KW-1003">Cell membrane</keyword>
<evidence type="ECO:0000256" key="4">
    <source>
        <dbReference type="ARBA" id="ARBA00022692"/>
    </source>
</evidence>
<dbReference type="PROSITE" id="PS50928">
    <property type="entry name" value="ABC_TM1"/>
    <property type="match status" value="1"/>
</dbReference>
<evidence type="ECO:0000256" key="1">
    <source>
        <dbReference type="ARBA" id="ARBA00004651"/>
    </source>
</evidence>
<dbReference type="PANTHER" id="PTHR30193:SF37">
    <property type="entry name" value="INNER MEMBRANE ABC TRANSPORTER PERMEASE PROTEIN YCJO"/>
    <property type="match status" value="1"/>
</dbReference>
<evidence type="ECO:0000256" key="6">
    <source>
        <dbReference type="ARBA" id="ARBA00023136"/>
    </source>
</evidence>
<feature type="transmembrane region" description="Helical" evidence="7">
    <location>
        <begin position="75"/>
        <end position="101"/>
    </location>
</feature>
<dbReference type="Gene3D" id="1.20.58.370">
    <property type="entry name" value="MalF N-terminal region-like"/>
    <property type="match status" value="1"/>
</dbReference>
<dbReference type="InterPro" id="IPR035277">
    <property type="entry name" value="MalF_N"/>
</dbReference>
<feature type="domain" description="ABC transmembrane type-1" evidence="8">
    <location>
        <begin position="76"/>
        <end position="284"/>
    </location>
</feature>
<proteinExistence type="inferred from homology"/>
<dbReference type="PANTHER" id="PTHR30193">
    <property type="entry name" value="ABC TRANSPORTER PERMEASE PROTEIN"/>
    <property type="match status" value="1"/>
</dbReference>
<dbReference type="GO" id="GO:0055085">
    <property type="term" value="P:transmembrane transport"/>
    <property type="evidence" value="ECO:0007669"/>
    <property type="project" value="InterPro"/>
</dbReference>
<evidence type="ECO:0000256" key="3">
    <source>
        <dbReference type="ARBA" id="ARBA00022475"/>
    </source>
</evidence>
<dbReference type="Pfam" id="PF00528">
    <property type="entry name" value="BPD_transp_1"/>
    <property type="match status" value="1"/>
</dbReference>